<reference evidence="1" key="2">
    <citation type="journal article" date="2022" name="Res Sq">
        <title>Comparative Genomics Reveals Insights into the Divergent Evolution of Astigmatic Mites and Household Pest Adaptations.</title>
        <authorList>
            <person name="Xiong Q."/>
            <person name="Wan A.T.-Y."/>
            <person name="Liu X.-Y."/>
            <person name="Fung C.S.-H."/>
            <person name="Xiao X."/>
            <person name="Malainual N."/>
            <person name="Hou J."/>
            <person name="Wang L."/>
            <person name="Wang M."/>
            <person name="Yang K."/>
            <person name="Cui Y."/>
            <person name="Leung E."/>
            <person name="Nong W."/>
            <person name="Shin S.-K."/>
            <person name="Au S."/>
            <person name="Jeong K.Y."/>
            <person name="Chew F.T."/>
            <person name="Hui J."/>
            <person name="Leung T.F."/>
            <person name="Tungtrongchitr A."/>
            <person name="Zhong N."/>
            <person name="Liu Z."/>
            <person name="Tsui S."/>
        </authorList>
    </citation>
    <scope>NUCLEOTIDE SEQUENCE</scope>
    <source>
        <strain evidence="1">Derf</strain>
        <tissue evidence="1">Whole organism</tissue>
    </source>
</reference>
<gene>
    <name evidence="1" type="ORF">DERF_004355</name>
</gene>
<keyword evidence="2" id="KW-1185">Reference proteome</keyword>
<organism evidence="1 2">
    <name type="scientific">Dermatophagoides farinae</name>
    <name type="common">American house dust mite</name>
    <dbReference type="NCBI Taxonomy" id="6954"/>
    <lineage>
        <taxon>Eukaryota</taxon>
        <taxon>Metazoa</taxon>
        <taxon>Ecdysozoa</taxon>
        <taxon>Arthropoda</taxon>
        <taxon>Chelicerata</taxon>
        <taxon>Arachnida</taxon>
        <taxon>Acari</taxon>
        <taxon>Acariformes</taxon>
        <taxon>Sarcoptiformes</taxon>
        <taxon>Astigmata</taxon>
        <taxon>Psoroptidia</taxon>
        <taxon>Analgoidea</taxon>
        <taxon>Pyroglyphidae</taxon>
        <taxon>Dermatophagoidinae</taxon>
        <taxon>Dermatophagoides</taxon>
    </lineage>
</organism>
<accession>A0A922L9Z5</accession>
<dbReference type="AlphaFoldDB" id="A0A922L9Z5"/>
<evidence type="ECO:0000313" key="1">
    <source>
        <dbReference type="EMBL" id="KAH9520660.1"/>
    </source>
</evidence>
<name>A0A922L9Z5_DERFA</name>
<comment type="caution">
    <text evidence="1">The sequence shown here is derived from an EMBL/GenBank/DDBJ whole genome shotgun (WGS) entry which is preliminary data.</text>
</comment>
<dbReference type="EMBL" id="ASGP02000002">
    <property type="protein sequence ID" value="KAH9520660.1"/>
    <property type="molecule type" value="Genomic_DNA"/>
</dbReference>
<sequence length="67" mass="7885">MIIDDKCENVEYVNSRNERKKNYKIFNHMLNKNDPVLLLSSLGHIELIINKITCVSPTGFRFFLLDE</sequence>
<evidence type="ECO:0000313" key="2">
    <source>
        <dbReference type="Proteomes" id="UP000790347"/>
    </source>
</evidence>
<dbReference type="Proteomes" id="UP000790347">
    <property type="component" value="Unassembled WGS sequence"/>
</dbReference>
<reference evidence="1" key="1">
    <citation type="submission" date="2013-05" db="EMBL/GenBank/DDBJ databases">
        <authorList>
            <person name="Yim A.K.Y."/>
            <person name="Chan T.F."/>
            <person name="Ji K.M."/>
            <person name="Liu X.Y."/>
            <person name="Zhou J.W."/>
            <person name="Li R.Q."/>
            <person name="Yang K.Y."/>
            <person name="Li J."/>
            <person name="Li M."/>
            <person name="Law P.T.W."/>
            <person name="Wu Y.L."/>
            <person name="Cai Z.L."/>
            <person name="Qin H."/>
            <person name="Bao Y."/>
            <person name="Leung R.K.K."/>
            <person name="Ng P.K.S."/>
            <person name="Zou J."/>
            <person name="Zhong X.J."/>
            <person name="Ran P.X."/>
            <person name="Zhong N.S."/>
            <person name="Liu Z.G."/>
            <person name="Tsui S.K.W."/>
        </authorList>
    </citation>
    <scope>NUCLEOTIDE SEQUENCE</scope>
    <source>
        <strain evidence="1">Derf</strain>
        <tissue evidence="1">Whole organism</tissue>
    </source>
</reference>
<proteinExistence type="predicted"/>
<protein>
    <submittedName>
        <fullName evidence="1">Uncharacterized protein</fullName>
    </submittedName>
</protein>